<evidence type="ECO:0000256" key="3">
    <source>
        <dbReference type="ARBA" id="ARBA00022840"/>
    </source>
</evidence>
<dbReference type="Gene3D" id="1.10.510.10">
    <property type="entry name" value="Transferase(Phosphotransferase) domain 1"/>
    <property type="match status" value="1"/>
</dbReference>
<proteinExistence type="predicted"/>
<dbReference type="PROSITE" id="PS50297">
    <property type="entry name" value="ANK_REP_REGION"/>
    <property type="match status" value="2"/>
</dbReference>
<name>A0A7R8WDE7_9CRUS</name>
<dbReference type="InterPro" id="IPR002110">
    <property type="entry name" value="Ankyrin_rpt"/>
</dbReference>
<dbReference type="PROSITE" id="PS50088">
    <property type="entry name" value="ANK_REPEAT"/>
    <property type="match status" value="3"/>
</dbReference>
<dbReference type="InterPro" id="IPR036770">
    <property type="entry name" value="Ankyrin_rpt-contain_sf"/>
</dbReference>
<organism evidence="6">
    <name type="scientific">Cyprideis torosa</name>
    <dbReference type="NCBI Taxonomy" id="163714"/>
    <lineage>
        <taxon>Eukaryota</taxon>
        <taxon>Metazoa</taxon>
        <taxon>Ecdysozoa</taxon>
        <taxon>Arthropoda</taxon>
        <taxon>Crustacea</taxon>
        <taxon>Oligostraca</taxon>
        <taxon>Ostracoda</taxon>
        <taxon>Podocopa</taxon>
        <taxon>Podocopida</taxon>
        <taxon>Cytherocopina</taxon>
        <taxon>Cytheroidea</taxon>
        <taxon>Cytherideidae</taxon>
        <taxon>Cyprideis</taxon>
    </lineage>
</organism>
<evidence type="ECO:0000313" key="6">
    <source>
        <dbReference type="EMBL" id="CAD7226853.1"/>
    </source>
</evidence>
<dbReference type="PROSITE" id="PS00107">
    <property type="entry name" value="PROTEIN_KINASE_ATP"/>
    <property type="match status" value="1"/>
</dbReference>
<dbReference type="AlphaFoldDB" id="A0A7R8WDE7"/>
<dbReference type="PANTHER" id="PTHR24161">
    <property type="entry name" value="ANK_REP_REGION DOMAIN-CONTAINING PROTEIN-RELATED"/>
    <property type="match status" value="1"/>
</dbReference>
<evidence type="ECO:0000256" key="4">
    <source>
        <dbReference type="ARBA" id="ARBA00023043"/>
    </source>
</evidence>
<keyword evidence="3" id="KW-0067">ATP-binding</keyword>
<keyword evidence="2" id="KW-0547">Nucleotide-binding</keyword>
<dbReference type="SMART" id="SM00220">
    <property type="entry name" value="S_TKc"/>
    <property type="match status" value="1"/>
</dbReference>
<dbReference type="InterPro" id="IPR017441">
    <property type="entry name" value="Protein_kinase_ATP_BS"/>
</dbReference>
<dbReference type="SUPFAM" id="SSF48403">
    <property type="entry name" value="Ankyrin repeat"/>
    <property type="match status" value="1"/>
</dbReference>
<dbReference type="InterPro" id="IPR000719">
    <property type="entry name" value="Prot_kinase_dom"/>
</dbReference>
<dbReference type="Gene3D" id="1.25.40.20">
    <property type="entry name" value="Ankyrin repeat-containing domain"/>
    <property type="match status" value="4"/>
</dbReference>
<evidence type="ECO:0000256" key="5">
    <source>
        <dbReference type="SAM" id="MobiDB-lite"/>
    </source>
</evidence>
<gene>
    <name evidence="6" type="ORF">CTOB1V02_LOCUS4767</name>
</gene>
<dbReference type="SMART" id="SM00248">
    <property type="entry name" value="ANK"/>
    <property type="match status" value="10"/>
</dbReference>
<dbReference type="Pfam" id="PF12796">
    <property type="entry name" value="Ank_2"/>
    <property type="match status" value="3"/>
</dbReference>
<dbReference type="SUPFAM" id="SSF56112">
    <property type="entry name" value="Protein kinase-like (PK-like)"/>
    <property type="match status" value="1"/>
</dbReference>
<evidence type="ECO:0000256" key="2">
    <source>
        <dbReference type="ARBA" id="ARBA00022741"/>
    </source>
</evidence>
<keyword evidence="1" id="KW-0677">Repeat</keyword>
<dbReference type="InterPro" id="IPR011009">
    <property type="entry name" value="Kinase-like_dom_sf"/>
</dbReference>
<dbReference type="PROSITE" id="PS50011">
    <property type="entry name" value="PROTEIN_KINASE_DOM"/>
    <property type="match status" value="1"/>
</dbReference>
<dbReference type="Gene3D" id="3.30.200.20">
    <property type="entry name" value="Phosphorylase Kinase, domain 1"/>
    <property type="match status" value="1"/>
</dbReference>
<reference evidence="6" key="1">
    <citation type="submission" date="2020-11" db="EMBL/GenBank/DDBJ databases">
        <authorList>
            <person name="Tran Van P."/>
        </authorList>
    </citation>
    <scope>NUCLEOTIDE SEQUENCE</scope>
</reference>
<accession>A0A7R8WDE7</accession>
<dbReference type="OrthoDB" id="194358at2759"/>
<protein>
    <submittedName>
        <fullName evidence="6">Uncharacterized protein</fullName>
    </submittedName>
</protein>
<feature type="region of interest" description="Disordered" evidence="5">
    <location>
        <begin position="454"/>
        <end position="510"/>
    </location>
</feature>
<sequence>MEERPTVSYIGNRKVAMTWLHVFSMFPGYHPVIQLLMARGIDPNSVDSLLKNTPLHMAVTPDIAKLLIENKAEVNVKNEAGMTPLRVAIEWDRYSVVKVLLENGADPNIVDDEGRSPLHKAKSSKTAELLIEHDANVKVKDKQGRTPLCLATENARYSVVKVLLPHECFVAFGAPPKTPASFRRTHLLFAVEVDCHDIEDLLARGADPNITDGYGQSPLHKANSAETAKLLIENKANVTVKDKEGRTPLHVATERGFQSVVQILLANGADVFAIDNEGRTPLEVAKSRAMVLILMKATGDVNYQCHQNGNTLMHYHCEDGDEETVKHLLKENAKDDVRNKKGKTALDIALAKGFLHIASLFPGHLKSLCSPGRLEREFELVKDKTHRDGVLGKGAFGRVLKARRKETEVVYAIKEIPFQPYEVEKNLREVRAAVKLSQKCQNVLTHYDAWIEERKTSEEDQDTDEKESSQDSSATCPDESDDGIRFESVQNQDEHNEDESSQTSSSATEISDDGICFERGDENQQYFVQLNRHQTQQETSWPSARSCGSEDITLSTEAERSQRLKKCTFTLYIQMELMELTLNVFINTRNNRYLKEGRSVLSEHDREIGMKIFLGLCRALEFVHKEGFIHRDIKPSNVLLSSKDSKKDSIFPECSHYVKLSDFGLSTRLVDDFVGFTYRTVGCGTVSYAAPEQMKGKSGTRQEKTKYGEEVDIYSLALTFVDLMLPMSESERPRVFDALRSPEVRIPERAAESLSEYQLTLLGRALAHDPTKRPTVQDFKCFF</sequence>
<dbReference type="GO" id="GO:0005524">
    <property type="term" value="F:ATP binding"/>
    <property type="evidence" value="ECO:0007669"/>
    <property type="project" value="UniProtKB-UniRule"/>
</dbReference>
<keyword evidence="4" id="KW-0040">ANK repeat</keyword>
<evidence type="ECO:0000256" key="1">
    <source>
        <dbReference type="ARBA" id="ARBA00022737"/>
    </source>
</evidence>
<dbReference type="InterPro" id="IPR008271">
    <property type="entry name" value="Ser/Thr_kinase_AS"/>
</dbReference>
<dbReference type="EMBL" id="OB660951">
    <property type="protein sequence ID" value="CAD7226853.1"/>
    <property type="molecule type" value="Genomic_DNA"/>
</dbReference>
<dbReference type="PROSITE" id="PS00108">
    <property type="entry name" value="PROTEIN_KINASE_ST"/>
    <property type="match status" value="1"/>
</dbReference>
<dbReference type="PANTHER" id="PTHR24161:SF124">
    <property type="entry name" value="TRANSIENT RECEPTOR POTENTIAL CHANNEL PYREXIA"/>
    <property type="match status" value="1"/>
</dbReference>
<dbReference type="Pfam" id="PF00069">
    <property type="entry name" value="Pkinase"/>
    <property type="match status" value="1"/>
</dbReference>
<dbReference type="GO" id="GO:0004672">
    <property type="term" value="F:protein kinase activity"/>
    <property type="evidence" value="ECO:0007669"/>
    <property type="project" value="InterPro"/>
</dbReference>